<comment type="caution">
    <text evidence="1">The sequence shown here is derived from an EMBL/GenBank/DDBJ whole genome shotgun (WGS) entry which is preliminary data.</text>
</comment>
<keyword evidence="2" id="KW-1185">Reference proteome</keyword>
<evidence type="ECO:0000313" key="2">
    <source>
        <dbReference type="Proteomes" id="UP001311232"/>
    </source>
</evidence>
<accession>A0AAV9R984</accession>
<evidence type="ECO:0000313" key="1">
    <source>
        <dbReference type="EMBL" id="KAK5605568.1"/>
    </source>
</evidence>
<protein>
    <submittedName>
        <fullName evidence="1">Uncharacterized protein</fullName>
    </submittedName>
</protein>
<organism evidence="1 2">
    <name type="scientific">Crenichthys baileyi</name>
    <name type="common">White River springfish</name>
    <dbReference type="NCBI Taxonomy" id="28760"/>
    <lineage>
        <taxon>Eukaryota</taxon>
        <taxon>Metazoa</taxon>
        <taxon>Chordata</taxon>
        <taxon>Craniata</taxon>
        <taxon>Vertebrata</taxon>
        <taxon>Euteleostomi</taxon>
        <taxon>Actinopterygii</taxon>
        <taxon>Neopterygii</taxon>
        <taxon>Teleostei</taxon>
        <taxon>Neoteleostei</taxon>
        <taxon>Acanthomorphata</taxon>
        <taxon>Ovalentaria</taxon>
        <taxon>Atherinomorphae</taxon>
        <taxon>Cyprinodontiformes</taxon>
        <taxon>Goodeidae</taxon>
        <taxon>Crenichthys</taxon>
    </lineage>
</organism>
<gene>
    <name evidence="1" type="ORF">CRENBAI_010192</name>
</gene>
<sequence>MEHTGYFYQRFGATIPERVRVYCPLGNLLICYGIHGYHDFNNEDHYSTYHRHPDNHNIQDYHYQDAHHNSYSGCVAADNIHDGIPRAHASGHLRA</sequence>
<dbReference type="Proteomes" id="UP001311232">
    <property type="component" value="Unassembled WGS sequence"/>
</dbReference>
<dbReference type="AlphaFoldDB" id="A0AAV9R984"/>
<reference evidence="1 2" key="1">
    <citation type="submission" date="2021-06" db="EMBL/GenBank/DDBJ databases">
        <authorList>
            <person name="Palmer J.M."/>
        </authorList>
    </citation>
    <scope>NUCLEOTIDE SEQUENCE [LARGE SCALE GENOMIC DNA]</scope>
    <source>
        <strain evidence="1 2">MEX-2019</strain>
        <tissue evidence="1">Muscle</tissue>
    </source>
</reference>
<dbReference type="EMBL" id="JAHHUM010002213">
    <property type="protein sequence ID" value="KAK5605568.1"/>
    <property type="molecule type" value="Genomic_DNA"/>
</dbReference>
<proteinExistence type="predicted"/>
<name>A0AAV9R984_9TELE</name>